<sequence length="138" mass="15260">MPRDQRLYTTFPNDDALTPFHHSAAPDAYVYVVTWDQDDDGRELVKVGYTHTPARWRRLVQRGGIVRLVVRAPWDVALALESHVHDALVLEPAGFLTKEESIDYLGPGGSGWVECYRTSLSGVLSVIEGVIGDAVVQG</sequence>
<protein>
    <recommendedName>
        <fullName evidence="3">GIY-YIG nuclease family protein</fullName>
    </recommendedName>
</protein>
<proteinExistence type="predicted"/>
<evidence type="ECO:0000313" key="2">
    <source>
        <dbReference type="Proteomes" id="UP001500274"/>
    </source>
</evidence>
<evidence type="ECO:0008006" key="3">
    <source>
        <dbReference type="Google" id="ProtNLM"/>
    </source>
</evidence>
<comment type="caution">
    <text evidence="1">The sequence shown here is derived from an EMBL/GenBank/DDBJ whole genome shotgun (WGS) entry which is preliminary data.</text>
</comment>
<dbReference type="EMBL" id="BAAARI010000011">
    <property type="protein sequence ID" value="GAA2577731.1"/>
    <property type="molecule type" value="Genomic_DNA"/>
</dbReference>
<keyword evidence="2" id="KW-1185">Reference proteome</keyword>
<organism evidence="1 2">
    <name type="scientific">Microbacterium binotii</name>
    <dbReference type="NCBI Taxonomy" id="462710"/>
    <lineage>
        <taxon>Bacteria</taxon>
        <taxon>Bacillati</taxon>
        <taxon>Actinomycetota</taxon>
        <taxon>Actinomycetes</taxon>
        <taxon>Micrococcales</taxon>
        <taxon>Microbacteriaceae</taxon>
        <taxon>Microbacterium</taxon>
    </lineage>
</organism>
<dbReference type="RefSeq" id="WP_344228464.1">
    <property type="nucleotide sequence ID" value="NZ_BAAARI010000011.1"/>
</dbReference>
<gene>
    <name evidence="1" type="ORF">GCM10009862_16310</name>
</gene>
<name>A0ABP6BMI4_9MICO</name>
<evidence type="ECO:0000313" key="1">
    <source>
        <dbReference type="EMBL" id="GAA2577731.1"/>
    </source>
</evidence>
<reference evidence="2" key="1">
    <citation type="journal article" date="2019" name="Int. J. Syst. Evol. Microbiol.">
        <title>The Global Catalogue of Microorganisms (GCM) 10K type strain sequencing project: providing services to taxonomists for standard genome sequencing and annotation.</title>
        <authorList>
            <consortium name="The Broad Institute Genomics Platform"/>
            <consortium name="The Broad Institute Genome Sequencing Center for Infectious Disease"/>
            <person name="Wu L."/>
            <person name="Ma J."/>
        </authorList>
    </citation>
    <scope>NUCLEOTIDE SEQUENCE [LARGE SCALE GENOMIC DNA]</scope>
    <source>
        <strain evidence="2">JCM 16365</strain>
    </source>
</reference>
<accession>A0ABP6BMI4</accession>
<dbReference type="Proteomes" id="UP001500274">
    <property type="component" value="Unassembled WGS sequence"/>
</dbReference>